<accession>A0A5J4W894</accession>
<sequence>MFEQQIPTQEPIIVVKVASNDEIDKSNHNQNNVNASFTSQTIEANDSYTAMDTDGSYIGMEIAGEFFSDLFGVTDPRYADIYRIYKIREAERKERELKMQEDHEAEMRREYEMSSVDNSGYLNNGNIQLSEPGMAYPPPHVEEQEEKEGITIM</sequence>
<evidence type="ECO:0000313" key="2">
    <source>
        <dbReference type="EMBL" id="KAA6390813.1"/>
    </source>
</evidence>
<gene>
    <name evidence="2" type="ORF">EZS28_013658</name>
</gene>
<proteinExistence type="predicted"/>
<evidence type="ECO:0000313" key="3">
    <source>
        <dbReference type="Proteomes" id="UP000324800"/>
    </source>
</evidence>
<dbReference type="EMBL" id="SNRW01003092">
    <property type="protein sequence ID" value="KAA6390813.1"/>
    <property type="molecule type" value="Genomic_DNA"/>
</dbReference>
<organism evidence="2 3">
    <name type="scientific">Streblomastix strix</name>
    <dbReference type="NCBI Taxonomy" id="222440"/>
    <lineage>
        <taxon>Eukaryota</taxon>
        <taxon>Metamonada</taxon>
        <taxon>Preaxostyla</taxon>
        <taxon>Oxymonadida</taxon>
        <taxon>Streblomastigidae</taxon>
        <taxon>Streblomastix</taxon>
    </lineage>
</organism>
<reference evidence="2 3" key="1">
    <citation type="submission" date="2019-03" db="EMBL/GenBank/DDBJ databases">
        <title>Single cell metagenomics reveals metabolic interactions within the superorganism composed of flagellate Streblomastix strix and complex community of Bacteroidetes bacteria on its surface.</title>
        <authorList>
            <person name="Treitli S.C."/>
            <person name="Kolisko M."/>
            <person name="Husnik F."/>
            <person name="Keeling P."/>
            <person name="Hampl V."/>
        </authorList>
    </citation>
    <scope>NUCLEOTIDE SEQUENCE [LARGE SCALE GENOMIC DNA]</scope>
    <source>
        <strain evidence="2">ST1C</strain>
    </source>
</reference>
<name>A0A5J4W894_9EUKA</name>
<evidence type="ECO:0000256" key="1">
    <source>
        <dbReference type="SAM" id="MobiDB-lite"/>
    </source>
</evidence>
<protein>
    <submittedName>
        <fullName evidence="2">Uncharacterized protein</fullName>
    </submittedName>
</protein>
<dbReference type="AlphaFoldDB" id="A0A5J4W894"/>
<feature type="region of interest" description="Disordered" evidence="1">
    <location>
        <begin position="134"/>
        <end position="153"/>
    </location>
</feature>
<comment type="caution">
    <text evidence="2">The sequence shown here is derived from an EMBL/GenBank/DDBJ whole genome shotgun (WGS) entry which is preliminary data.</text>
</comment>
<dbReference type="Proteomes" id="UP000324800">
    <property type="component" value="Unassembled WGS sequence"/>
</dbReference>